<dbReference type="EMBL" id="FQUS01000034">
    <property type="protein sequence ID" value="SHG55847.1"/>
    <property type="molecule type" value="Genomic_DNA"/>
</dbReference>
<dbReference type="RefSeq" id="WP_073068322.1">
    <property type="nucleotide sequence ID" value="NZ_FQUS01000034.1"/>
</dbReference>
<proteinExistence type="inferred from homology"/>
<keyword evidence="6" id="KW-1185">Reference proteome</keyword>
<dbReference type="Pfam" id="PF00884">
    <property type="entry name" value="Sulfatase"/>
    <property type="match status" value="1"/>
</dbReference>
<feature type="domain" description="Sulfatase N-terminal" evidence="4">
    <location>
        <begin position="30"/>
        <end position="406"/>
    </location>
</feature>
<dbReference type="SUPFAM" id="SSF53649">
    <property type="entry name" value="Alkaline phosphatase-like"/>
    <property type="match status" value="1"/>
</dbReference>
<dbReference type="OrthoDB" id="9764377at2"/>
<dbReference type="Gene3D" id="3.40.720.10">
    <property type="entry name" value="Alkaline Phosphatase, subunit A"/>
    <property type="match status" value="1"/>
</dbReference>
<comment type="similarity">
    <text evidence="1">Belongs to the sulfatase family.</text>
</comment>
<keyword evidence="3" id="KW-0732">Signal</keyword>
<dbReference type="AlphaFoldDB" id="A0A1M5KSU9"/>
<dbReference type="PANTHER" id="PTHR42693">
    <property type="entry name" value="ARYLSULFATASE FAMILY MEMBER"/>
    <property type="match status" value="1"/>
</dbReference>
<protein>
    <submittedName>
        <fullName evidence="5">Arylsulfatase</fullName>
    </submittedName>
</protein>
<dbReference type="InterPro" id="IPR050738">
    <property type="entry name" value="Sulfatase"/>
</dbReference>
<dbReference type="PANTHER" id="PTHR42693:SF53">
    <property type="entry name" value="ENDO-4-O-SULFATASE"/>
    <property type="match status" value="1"/>
</dbReference>
<evidence type="ECO:0000313" key="5">
    <source>
        <dbReference type="EMBL" id="SHG55847.1"/>
    </source>
</evidence>
<accession>A0A1M5KSU9</accession>
<evidence type="ECO:0000256" key="2">
    <source>
        <dbReference type="ARBA" id="ARBA00022801"/>
    </source>
</evidence>
<dbReference type="GO" id="GO:0004065">
    <property type="term" value="F:arylsulfatase activity"/>
    <property type="evidence" value="ECO:0007669"/>
    <property type="project" value="TreeGrafter"/>
</dbReference>
<dbReference type="CDD" id="cd16145">
    <property type="entry name" value="ARS_like"/>
    <property type="match status" value="1"/>
</dbReference>
<name>A0A1M5KSU9_9BACT</name>
<reference evidence="5 6" key="1">
    <citation type="submission" date="2016-11" db="EMBL/GenBank/DDBJ databases">
        <authorList>
            <person name="Jaros S."/>
            <person name="Januszkiewicz K."/>
            <person name="Wedrychowicz H."/>
        </authorList>
    </citation>
    <scope>NUCLEOTIDE SEQUENCE [LARGE SCALE GENOMIC DNA]</scope>
    <source>
        <strain evidence="5 6">DSM 21986</strain>
    </source>
</reference>
<dbReference type="InterPro" id="IPR000917">
    <property type="entry name" value="Sulfatase_N"/>
</dbReference>
<feature type="chain" id="PRO_5013336508" evidence="3">
    <location>
        <begin position="23"/>
        <end position="519"/>
    </location>
</feature>
<evidence type="ECO:0000256" key="1">
    <source>
        <dbReference type="ARBA" id="ARBA00008779"/>
    </source>
</evidence>
<keyword evidence="2" id="KW-0378">Hydrolase</keyword>
<evidence type="ECO:0000313" key="6">
    <source>
        <dbReference type="Proteomes" id="UP000184041"/>
    </source>
</evidence>
<dbReference type="Proteomes" id="UP000184041">
    <property type="component" value="Unassembled WGS sequence"/>
</dbReference>
<gene>
    <name evidence="5" type="ORF">SAMN05443144_1349</name>
</gene>
<sequence>MYWKNKSVLILLVILLIGCTQESPTSSQKPNIIYILADDLGYGELGAYGQEIIETPNIDRLAQNGMMFSQHYAGSTVCAPTRYILMTGKHSGHAYIRGNSARPGRDVWDFEALRENPEREGNLPIPDSTVTVAEVLQTGGYQTAVVGKWGLGGPGTEGLPNDQGFDLFYGYLDQAFAHTFYPIYLWKNKERVFLDNEPVNPHIGRSSDSGNLDPEDPATYEPFHDQPDYSPALMLDEMLSFIEESGEDPFFLYYATPIPHVSLQAPQRWIDYYRDKLGEEKPYLGDQGYAPNRYPRATYAAMISYLDEQVGELIAKLEETGKYDNTLIMFSSDNGPTFNGGVDASFFNSGGPFKETRGWGKAFVHEGGIRVPMIASWPGVIEPGSKTDHLSAQWDVMPTLSDIAGVDAPDNIDGISFAPILRGDEEQQRRHTHLYWEFPASGGQQAVRLGEWKGIRKNIIRTGNMDIELYNLEEDIQEQHNIADQHPEIIEKIEGIMQKEHTPPALDNFRMEVLEEGKK</sequence>
<dbReference type="InterPro" id="IPR017850">
    <property type="entry name" value="Alkaline_phosphatase_core_sf"/>
</dbReference>
<dbReference type="STRING" id="1194090.SAMN05443144_1349"/>
<evidence type="ECO:0000259" key="4">
    <source>
        <dbReference type="Pfam" id="PF00884"/>
    </source>
</evidence>
<feature type="signal peptide" evidence="3">
    <location>
        <begin position="1"/>
        <end position="22"/>
    </location>
</feature>
<dbReference type="Gene3D" id="3.30.1120.10">
    <property type="match status" value="1"/>
</dbReference>
<dbReference type="PROSITE" id="PS51257">
    <property type="entry name" value="PROKAR_LIPOPROTEIN"/>
    <property type="match status" value="1"/>
</dbReference>
<evidence type="ECO:0000256" key="3">
    <source>
        <dbReference type="SAM" id="SignalP"/>
    </source>
</evidence>
<organism evidence="5 6">
    <name type="scientific">Fodinibius roseus</name>
    <dbReference type="NCBI Taxonomy" id="1194090"/>
    <lineage>
        <taxon>Bacteria</taxon>
        <taxon>Pseudomonadati</taxon>
        <taxon>Balneolota</taxon>
        <taxon>Balneolia</taxon>
        <taxon>Balneolales</taxon>
        <taxon>Balneolaceae</taxon>
        <taxon>Fodinibius</taxon>
    </lineage>
</organism>